<comment type="similarity">
    <text evidence="3">Belongs to the YPT35 family.</text>
</comment>
<comment type="subcellular location">
    <subcellularLocation>
        <location evidence="2">Endosome membrane</location>
        <topology evidence="2">Peripheral membrane protein</topology>
    </subcellularLocation>
    <subcellularLocation>
        <location evidence="1">Vacuole membrane</location>
        <topology evidence="1">Peripheral membrane protein</topology>
    </subcellularLocation>
</comment>
<organism evidence="11 12">
    <name type="scientific">Metschnikowia aff. pulcherrima</name>
    <dbReference type="NCBI Taxonomy" id="2163413"/>
    <lineage>
        <taxon>Eukaryota</taxon>
        <taxon>Fungi</taxon>
        <taxon>Dikarya</taxon>
        <taxon>Ascomycota</taxon>
        <taxon>Saccharomycotina</taxon>
        <taxon>Pichiomycetes</taxon>
        <taxon>Metschnikowiaceae</taxon>
        <taxon>Metschnikowia</taxon>
    </lineage>
</organism>
<dbReference type="EMBL" id="CP034456">
    <property type="protein sequence ID" value="QBM86623.1"/>
    <property type="molecule type" value="Genomic_DNA"/>
</dbReference>
<dbReference type="STRING" id="2163413.A0A4V1ADR4"/>
<evidence type="ECO:0000256" key="8">
    <source>
        <dbReference type="ARBA" id="ARBA00033774"/>
    </source>
</evidence>
<name>A0A4V1ADR4_9ASCO</name>
<evidence type="ECO:0000256" key="3">
    <source>
        <dbReference type="ARBA" id="ARBA00007426"/>
    </source>
</evidence>
<evidence type="ECO:0000256" key="4">
    <source>
        <dbReference type="ARBA" id="ARBA00022554"/>
    </source>
</evidence>
<evidence type="ECO:0000256" key="1">
    <source>
        <dbReference type="ARBA" id="ARBA00004148"/>
    </source>
</evidence>
<protein>
    <recommendedName>
        <fullName evidence="8">Endosomal/vacuolar adapter protein YPT35</fullName>
    </recommendedName>
    <alternativeName>
        <fullName evidence="9">PX domain-containing protein YPT35</fullName>
    </alternativeName>
</protein>
<dbReference type="PROSITE" id="PS50195">
    <property type="entry name" value="PX"/>
    <property type="match status" value="1"/>
</dbReference>
<evidence type="ECO:0000256" key="6">
    <source>
        <dbReference type="ARBA" id="ARBA00023136"/>
    </source>
</evidence>
<dbReference type="SUPFAM" id="SSF64268">
    <property type="entry name" value="PX domain"/>
    <property type="match status" value="1"/>
</dbReference>
<sequence>MANKRKQVKLEQVAPVPIKLSEGVNAHEHVTEASHITDVLVGEYHLISGEGLSGLYTVWTIRVVINDALHSLILLYKRYSDIEKLRHKLMKTYPGDEFPTLPPKDSLSLLRVWQLENWLEHRRKGLQWFLTNVLLNPKYQHCPTITKFVLS</sequence>
<comment type="function">
    <text evidence="7">Recruits the lipid transfer protein VPS13 to endosomal and vacuolar membranes.</text>
</comment>
<dbReference type="SMART" id="SM00312">
    <property type="entry name" value="PX"/>
    <property type="match status" value="1"/>
</dbReference>
<dbReference type="Proteomes" id="UP000292447">
    <property type="component" value="Chromosome I"/>
</dbReference>
<evidence type="ECO:0000313" key="11">
    <source>
        <dbReference type="EMBL" id="QBM86623.1"/>
    </source>
</evidence>
<keyword evidence="6" id="KW-0472">Membrane</keyword>
<dbReference type="GO" id="GO:0010008">
    <property type="term" value="C:endosome membrane"/>
    <property type="evidence" value="ECO:0007669"/>
    <property type="project" value="UniProtKB-SubCell"/>
</dbReference>
<evidence type="ECO:0000256" key="7">
    <source>
        <dbReference type="ARBA" id="ARBA00033728"/>
    </source>
</evidence>
<feature type="domain" description="PX" evidence="10">
    <location>
        <begin position="37"/>
        <end position="151"/>
    </location>
</feature>
<dbReference type="AlphaFoldDB" id="A0A4V1ADR4"/>
<dbReference type="Gene3D" id="3.30.1520.10">
    <property type="entry name" value="Phox-like domain"/>
    <property type="match status" value="1"/>
</dbReference>
<evidence type="ECO:0000256" key="5">
    <source>
        <dbReference type="ARBA" id="ARBA00022753"/>
    </source>
</evidence>
<dbReference type="Pfam" id="PF00787">
    <property type="entry name" value="PX"/>
    <property type="match status" value="1"/>
</dbReference>
<dbReference type="GO" id="GO:0032266">
    <property type="term" value="F:phosphatidylinositol-3-phosphate binding"/>
    <property type="evidence" value="ECO:0007669"/>
    <property type="project" value="InterPro"/>
</dbReference>
<dbReference type="InterPro" id="IPR036871">
    <property type="entry name" value="PX_dom_sf"/>
</dbReference>
<dbReference type="CDD" id="cd07280">
    <property type="entry name" value="PX_YPT35"/>
    <property type="match status" value="1"/>
</dbReference>
<dbReference type="InterPro" id="IPR037917">
    <property type="entry name" value="Ypt35_PX"/>
</dbReference>
<dbReference type="GO" id="GO:0005774">
    <property type="term" value="C:vacuolar membrane"/>
    <property type="evidence" value="ECO:0007669"/>
    <property type="project" value="UniProtKB-SubCell"/>
</dbReference>
<evidence type="ECO:0000259" key="10">
    <source>
        <dbReference type="PROSITE" id="PS50195"/>
    </source>
</evidence>
<gene>
    <name evidence="11" type="primary">MPUL0A12680</name>
    <name evidence="11" type="ORF">METSCH_A12680</name>
</gene>
<proteinExistence type="inferred from homology"/>
<evidence type="ECO:0000313" key="12">
    <source>
        <dbReference type="Proteomes" id="UP000292447"/>
    </source>
</evidence>
<evidence type="ECO:0000256" key="2">
    <source>
        <dbReference type="ARBA" id="ARBA00004481"/>
    </source>
</evidence>
<accession>A0A4V1ADR4</accession>
<keyword evidence="4" id="KW-0926">Vacuole</keyword>
<reference evidence="12" key="1">
    <citation type="submission" date="2019-03" db="EMBL/GenBank/DDBJ databases">
        <title>Snf2 controls pulcherriminic acid biosynthesis and connects pigmentation and antifungal activity of the yeast Metschnikowia pulcherrima.</title>
        <authorList>
            <person name="Gore-Lloyd D."/>
            <person name="Sumann I."/>
            <person name="Brachmann A.O."/>
            <person name="Schneeberger K."/>
            <person name="Ortiz-Merino R.A."/>
            <person name="Moreno-Beltran M."/>
            <person name="Schlaefli M."/>
            <person name="Kirner P."/>
            <person name="Santos Kron A."/>
            <person name="Wolfe K.H."/>
            <person name="Piel J."/>
            <person name="Ahrens C.H."/>
            <person name="Henk D."/>
            <person name="Freimoser F.M."/>
        </authorList>
    </citation>
    <scope>NUCLEOTIDE SEQUENCE [LARGE SCALE GENOMIC DNA]</scope>
    <source>
        <strain evidence="12">APC 1.2</strain>
    </source>
</reference>
<keyword evidence="12" id="KW-1185">Reference proteome</keyword>
<dbReference type="InterPro" id="IPR001683">
    <property type="entry name" value="PX_dom"/>
</dbReference>
<evidence type="ECO:0000256" key="9">
    <source>
        <dbReference type="ARBA" id="ARBA00033785"/>
    </source>
</evidence>
<keyword evidence="5" id="KW-0967">Endosome</keyword>